<name>A0A1F2PDM5_9EURY</name>
<evidence type="ECO:0000313" key="2">
    <source>
        <dbReference type="Proteomes" id="UP000186940"/>
    </source>
</evidence>
<gene>
    <name evidence="1" type="ORF">SCAL_000467</name>
</gene>
<protein>
    <submittedName>
        <fullName evidence="1">Uncharacterized protein</fullName>
    </submittedName>
</protein>
<comment type="caution">
    <text evidence="1">The sequence shown here is derived from an EMBL/GenBank/DDBJ whole genome shotgun (WGS) entry which is preliminary data.</text>
</comment>
<dbReference type="Proteomes" id="UP000186940">
    <property type="component" value="Unassembled WGS sequence"/>
</dbReference>
<proteinExistence type="predicted"/>
<keyword evidence="2" id="KW-1185">Reference proteome</keyword>
<accession>A0A1F2PDM5</accession>
<dbReference type="EMBL" id="LYOS01000001">
    <property type="protein sequence ID" value="OFV68791.1"/>
    <property type="molecule type" value="Genomic_DNA"/>
</dbReference>
<reference evidence="1" key="1">
    <citation type="submission" date="2016-05" db="EMBL/GenBank/DDBJ databases">
        <title>Microbial consortia oxidize butane by reversing methanogenesis.</title>
        <authorList>
            <person name="Laso-Perez R."/>
            <person name="Richter M."/>
            <person name="Wegener G."/>
            <person name="Musat F."/>
        </authorList>
    </citation>
    <scope>NUCLEOTIDE SEQUENCE [LARGE SCALE GENOMIC DNA]</scope>
    <source>
        <strain evidence="1">BOX2</strain>
    </source>
</reference>
<sequence length="41" mass="4783">MNDSIEDMLALSSDEYLKSIEEARNDYKTGRVRSIEEIFDV</sequence>
<organism evidence="1 2">
    <name type="scientific">Candidatus Syntropharchaeum caldarium</name>
    <dbReference type="NCBI Taxonomy" id="1838285"/>
    <lineage>
        <taxon>Archaea</taxon>
        <taxon>Methanobacteriati</taxon>
        <taxon>Methanobacteriota</taxon>
        <taxon>Stenosarchaea group</taxon>
        <taxon>Methanomicrobia</taxon>
        <taxon>Methanosarcinales</taxon>
        <taxon>ANME-2 cluster</taxon>
        <taxon>Candidatus Syntropharchaeum</taxon>
    </lineage>
</organism>
<evidence type="ECO:0000313" key="1">
    <source>
        <dbReference type="EMBL" id="OFV68791.1"/>
    </source>
</evidence>
<dbReference type="AlphaFoldDB" id="A0A1F2PDM5"/>